<protein>
    <submittedName>
        <fullName evidence="1">Replication protein A 70 kDa DNA-binding subunit B-like</fullName>
    </submittedName>
</protein>
<comment type="caution">
    <text evidence="1">The sequence shown here is derived from an EMBL/GenBank/DDBJ whole genome shotgun (WGS) entry which is preliminary data.</text>
</comment>
<evidence type="ECO:0000313" key="1">
    <source>
        <dbReference type="EMBL" id="KAL2474603.1"/>
    </source>
</evidence>
<accession>A0ABD1QEF8</accession>
<sequence>MRNFVNGYNNVKFKATTHKYKLNSMPKTQVIEVGDDSFPSQIYAFKPFGELLSTPDVEETELFDIIGEVVAKDNPRSKDMSGRTTKLIDFVLEDLEYDFTY</sequence>
<dbReference type="Gene3D" id="2.40.50.140">
    <property type="entry name" value="Nucleic acid-binding proteins"/>
    <property type="match status" value="1"/>
</dbReference>
<dbReference type="EMBL" id="JBFOLK010000011">
    <property type="protein sequence ID" value="KAL2474603.1"/>
    <property type="molecule type" value="Genomic_DNA"/>
</dbReference>
<dbReference type="AlphaFoldDB" id="A0ABD1QEF8"/>
<gene>
    <name evidence="1" type="ORF">Adt_35339</name>
</gene>
<reference evidence="2" key="1">
    <citation type="submission" date="2024-07" db="EMBL/GenBank/DDBJ databases">
        <title>Two chromosome-level genome assemblies of Korean endemic species Abeliophyllum distichum and Forsythia ovata (Oleaceae).</title>
        <authorList>
            <person name="Jang H."/>
        </authorList>
    </citation>
    <scope>NUCLEOTIDE SEQUENCE [LARGE SCALE GENOMIC DNA]</scope>
</reference>
<evidence type="ECO:0000313" key="2">
    <source>
        <dbReference type="Proteomes" id="UP001604336"/>
    </source>
</evidence>
<proteinExistence type="predicted"/>
<organism evidence="1 2">
    <name type="scientific">Abeliophyllum distichum</name>
    <dbReference type="NCBI Taxonomy" id="126358"/>
    <lineage>
        <taxon>Eukaryota</taxon>
        <taxon>Viridiplantae</taxon>
        <taxon>Streptophyta</taxon>
        <taxon>Embryophyta</taxon>
        <taxon>Tracheophyta</taxon>
        <taxon>Spermatophyta</taxon>
        <taxon>Magnoliopsida</taxon>
        <taxon>eudicotyledons</taxon>
        <taxon>Gunneridae</taxon>
        <taxon>Pentapetalae</taxon>
        <taxon>asterids</taxon>
        <taxon>lamiids</taxon>
        <taxon>Lamiales</taxon>
        <taxon>Oleaceae</taxon>
        <taxon>Forsythieae</taxon>
        <taxon>Abeliophyllum</taxon>
    </lineage>
</organism>
<keyword evidence="2" id="KW-1185">Reference proteome</keyword>
<dbReference type="Proteomes" id="UP001604336">
    <property type="component" value="Unassembled WGS sequence"/>
</dbReference>
<name>A0ABD1QEF8_9LAMI</name>
<dbReference type="InterPro" id="IPR012340">
    <property type="entry name" value="NA-bd_OB-fold"/>
</dbReference>